<proteinExistence type="inferred from homology"/>
<organism evidence="3 4">
    <name type="scientific">Candidatus Nitrotoga arctica</name>
    <dbReference type="NCBI Taxonomy" id="453162"/>
    <lineage>
        <taxon>Bacteria</taxon>
        <taxon>Pseudomonadati</taxon>
        <taxon>Pseudomonadota</taxon>
        <taxon>Betaproteobacteria</taxon>
        <taxon>Nitrosomonadales</taxon>
        <taxon>Gallionellaceae</taxon>
        <taxon>Candidatus Nitrotoga</taxon>
    </lineage>
</organism>
<dbReference type="PANTHER" id="PTHR35174">
    <property type="entry name" value="BLL7171 PROTEIN-RELATED"/>
    <property type="match status" value="1"/>
</dbReference>
<name>A0ABM8YXB1_9PROT</name>
<dbReference type="RefSeq" id="WP_239796142.1">
    <property type="nucleotide sequence ID" value="NZ_OU912926.1"/>
</dbReference>
<dbReference type="Proteomes" id="UP000839052">
    <property type="component" value="Chromosome"/>
</dbReference>
<feature type="domain" description="YCII-related" evidence="2">
    <location>
        <begin position="9"/>
        <end position="63"/>
    </location>
</feature>
<accession>A0ABM8YXB1</accession>
<reference evidence="3 4" key="1">
    <citation type="submission" date="2021-10" db="EMBL/GenBank/DDBJ databases">
        <authorList>
            <person name="Koch H."/>
        </authorList>
    </citation>
    <scope>NUCLEOTIDE SEQUENCE [LARGE SCALE GENOMIC DNA]</scope>
    <source>
        <strain evidence="3">6680</strain>
    </source>
</reference>
<dbReference type="EMBL" id="OU912926">
    <property type="protein sequence ID" value="CAG9932166.1"/>
    <property type="molecule type" value="Genomic_DNA"/>
</dbReference>
<dbReference type="Pfam" id="PF03795">
    <property type="entry name" value="YCII"/>
    <property type="match status" value="1"/>
</dbReference>
<gene>
    <name evidence="3" type="ORF">NTG6680_0913</name>
</gene>
<evidence type="ECO:0000313" key="3">
    <source>
        <dbReference type="EMBL" id="CAG9932166.1"/>
    </source>
</evidence>
<dbReference type="SUPFAM" id="SSF54909">
    <property type="entry name" value="Dimeric alpha+beta barrel"/>
    <property type="match status" value="1"/>
</dbReference>
<dbReference type="PANTHER" id="PTHR35174:SF4">
    <property type="entry name" value="BLL7163 PROTEIN"/>
    <property type="match status" value="1"/>
</dbReference>
<protein>
    <recommendedName>
        <fullName evidence="2">YCII-related domain-containing protein</fullName>
    </recommendedName>
</protein>
<dbReference type="Gene3D" id="3.30.70.1060">
    <property type="entry name" value="Dimeric alpha+beta barrel"/>
    <property type="match status" value="1"/>
</dbReference>
<dbReference type="InterPro" id="IPR011008">
    <property type="entry name" value="Dimeric_a/b-barrel"/>
</dbReference>
<dbReference type="InterPro" id="IPR005545">
    <property type="entry name" value="YCII"/>
</dbReference>
<evidence type="ECO:0000313" key="4">
    <source>
        <dbReference type="Proteomes" id="UP000839052"/>
    </source>
</evidence>
<evidence type="ECO:0000259" key="2">
    <source>
        <dbReference type="Pfam" id="PF03795"/>
    </source>
</evidence>
<keyword evidence="4" id="KW-1185">Reference proteome</keyword>
<evidence type="ECO:0000256" key="1">
    <source>
        <dbReference type="ARBA" id="ARBA00007689"/>
    </source>
</evidence>
<sequence length="76" mass="8189">MGIRVTFSGGKPKITDGLFPEVKEVLGGYWMIQVRSKEEAVKWASPCPASDNEIIAVRQVHELSNFNAGVQAAAAS</sequence>
<comment type="similarity">
    <text evidence="1">Belongs to the YciI family.</text>
</comment>